<dbReference type="Gene3D" id="3.40.5.90">
    <property type="entry name" value="CDGSH iron-sulfur domain, mitoNEET-type"/>
    <property type="match status" value="1"/>
</dbReference>
<dbReference type="PANTHER" id="PTHR46491">
    <property type="entry name" value="CDGSH IRON SULFUR DOMAIN PROTEIN HOMOLOG"/>
    <property type="match status" value="1"/>
</dbReference>
<dbReference type="GO" id="GO:0051537">
    <property type="term" value="F:2 iron, 2 sulfur cluster binding"/>
    <property type="evidence" value="ECO:0007669"/>
    <property type="project" value="TreeGrafter"/>
</dbReference>
<reference evidence="2 3" key="1">
    <citation type="submission" date="2023-11" db="EMBL/GenBank/DDBJ databases">
        <title>Dfirmibasis_genome.</title>
        <authorList>
            <person name="Edelbroek B."/>
            <person name="Kjellin J."/>
            <person name="Jerlstrom-Hultqvist J."/>
            <person name="Soderbom F."/>
        </authorList>
    </citation>
    <scope>NUCLEOTIDE SEQUENCE [LARGE SCALE GENOMIC DNA]</scope>
    <source>
        <strain evidence="2 3">TNS-C-14</strain>
    </source>
</reference>
<dbReference type="GO" id="GO:0005739">
    <property type="term" value="C:mitochondrion"/>
    <property type="evidence" value="ECO:0007669"/>
    <property type="project" value="TreeGrafter"/>
</dbReference>
<dbReference type="Proteomes" id="UP001344447">
    <property type="component" value="Unassembled WGS sequence"/>
</dbReference>
<proteinExistence type="predicted"/>
<comment type="caution">
    <text evidence="2">The sequence shown here is derived from an EMBL/GenBank/DDBJ whole genome shotgun (WGS) entry which is preliminary data.</text>
</comment>
<dbReference type="InterPro" id="IPR042216">
    <property type="entry name" value="MitoNEET_CISD"/>
</dbReference>
<sequence length="161" mass="18334">MEKEQKEECKDNNNNDTKENKDETTKEKISCCNKNNDGEKESSQCNECGLCKYIPDKIPLYAPYSIRGLVQGETYHYCTCGLTTGQQPLCDQKSCLSTKFTPIPFVLKKKQTIQLLCGCRYTGNPPFCDGIHSKVPFNPQYPPCICNNPKKEEICKRATDW</sequence>
<feature type="region of interest" description="Disordered" evidence="1">
    <location>
        <begin position="1"/>
        <end position="27"/>
    </location>
</feature>
<dbReference type="EMBL" id="JAVFKY010000004">
    <property type="protein sequence ID" value="KAK5576952.1"/>
    <property type="molecule type" value="Genomic_DNA"/>
</dbReference>
<organism evidence="2 3">
    <name type="scientific">Dictyostelium firmibasis</name>
    <dbReference type="NCBI Taxonomy" id="79012"/>
    <lineage>
        <taxon>Eukaryota</taxon>
        <taxon>Amoebozoa</taxon>
        <taxon>Evosea</taxon>
        <taxon>Eumycetozoa</taxon>
        <taxon>Dictyostelia</taxon>
        <taxon>Dictyosteliales</taxon>
        <taxon>Dictyosteliaceae</taxon>
        <taxon>Dictyostelium</taxon>
    </lineage>
</organism>
<gene>
    <name evidence="2" type="ORF">RB653_001889</name>
</gene>
<dbReference type="PANTHER" id="PTHR46491:SF3">
    <property type="entry name" value="CDGSH IRON-SULFUR DOMAIN-CONTAINING PROTEIN 3, MITOCHONDRIAL"/>
    <property type="match status" value="1"/>
</dbReference>
<evidence type="ECO:0008006" key="4">
    <source>
        <dbReference type="Google" id="ProtNLM"/>
    </source>
</evidence>
<evidence type="ECO:0000313" key="3">
    <source>
        <dbReference type="Proteomes" id="UP001344447"/>
    </source>
</evidence>
<accession>A0AAN7YV80</accession>
<dbReference type="AlphaFoldDB" id="A0AAN7YV80"/>
<dbReference type="InterPro" id="IPR052950">
    <property type="entry name" value="CISD"/>
</dbReference>
<protein>
    <recommendedName>
        <fullName evidence="4">Iron-binding zinc finger CDGSH type domain-containing protein</fullName>
    </recommendedName>
</protein>
<keyword evidence="3" id="KW-1185">Reference proteome</keyword>
<name>A0AAN7YV80_9MYCE</name>
<evidence type="ECO:0000256" key="1">
    <source>
        <dbReference type="SAM" id="MobiDB-lite"/>
    </source>
</evidence>
<evidence type="ECO:0000313" key="2">
    <source>
        <dbReference type="EMBL" id="KAK5576952.1"/>
    </source>
</evidence>